<dbReference type="PANTHER" id="PTHR11552">
    <property type="entry name" value="GLUCOSE-METHANOL-CHOLINE GMC OXIDOREDUCTASE"/>
    <property type="match status" value="1"/>
</dbReference>
<organism evidence="7 8">
    <name type="scientific">Leptidea sinapis</name>
    <dbReference type="NCBI Taxonomy" id="189913"/>
    <lineage>
        <taxon>Eukaryota</taxon>
        <taxon>Metazoa</taxon>
        <taxon>Ecdysozoa</taxon>
        <taxon>Arthropoda</taxon>
        <taxon>Hexapoda</taxon>
        <taxon>Insecta</taxon>
        <taxon>Pterygota</taxon>
        <taxon>Neoptera</taxon>
        <taxon>Endopterygota</taxon>
        <taxon>Lepidoptera</taxon>
        <taxon>Glossata</taxon>
        <taxon>Ditrysia</taxon>
        <taxon>Papilionoidea</taxon>
        <taxon>Pieridae</taxon>
        <taxon>Dismorphiinae</taxon>
        <taxon>Leptidea</taxon>
    </lineage>
</organism>
<evidence type="ECO:0000313" key="7">
    <source>
        <dbReference type="EMBL" id="VVC97805.1"/>
    </source>
</evidence>
<gene>
    <name evidence="7" type="ORF">LSINAPIS_LOCUS9006</name>
</gene>
<dbReference type="PANTHER" id="PTHR11552:SF147">
    <property type="entry name" value="CHOLINE DEHYDROGENASE, MITOCHONDRIAL"/>
    <property type="match status" value="1"/>
</dbReference>
<dbReference type="InterPro" id="IPR012132">
    <property type="entry name" value="GMC_OxRdtase"/>
</dbReference>
<dbReference type="EMBL" id="FZQP02003333">
    <property type="protein sequence ID" value="VVC97805.1"/>
    <property type="molecule type" value="Genomic_DNA"/>
</dbReference>
<evidence type="ECO:0000256" key="1">
    <source>
        <dbReference type="ARBA" id="ARBA00001974"/>
    </source>
</evidence>
<evidence type="ECO:0000256" key="4">
    <source>
        <dbReference type="ARBA" id="ARBA00022827"/>
    </source>
</evidence>
<keyword evidence="4 5" id="KW-0274">FAD</keyword>
<dbReference type="PROSITE" id="PS00624">
    <property type="entry name" value="GMC_OXRED_2"/>
    <property type="match status" value="1"/>
</dbReference>
<sequence length="497" mass="54734">MIRAYRDKGKAHQWDIYLASLFPLLTQSLIDWNFTTTNEGNTAQYHDIDGINLPAGKVLGGSSSLHHFYHVRGVSNDYESWANASQDESWNWDGLLPYFIKSETLEDPLINSTEYGQYHGSDGPTKLTRELNDATLRYLQAFEEIGKNIEEDINIGSSYGFSQPMFTISNSIRQSSAESYLSPIKEQSNFHVMKNTEVIKILFDDDNNAIGVEAVTSSGETIKLYANNEVIVSAGTFNTPKLLMLSGIGPKDTLESLDIDVISDLPVGQNLQDHMAVVVAHQMEETDAVAAAADPGKFPVPTFVGYSAVDSTQTYPDYISLNLICKNIPSIVAQLCSVVIPLKKEVCEEIITAATERELLFSVLTKSRPWSVGNVSINSTSYLAAPVIETCYLTDERDLEENAAYLEDFVQVAKSSVFQGVGATTVSVTLPSCANLTVGSTDYWKCYAQSMMIRFAQLGSVTLCVVAPTPWKTLEFATCTKSSRYLAFSSKSRSSVK</sequence>
<reference evidence="7 8" key="1">
    <citation type="submission" date="2017-07" db="EMBL/GenBank/DDBJ databases">
        <authorList>
            <person name="Talla V."/>
            <person name="Backstrom N."/>
        </authorList>
    </citation>
    <scope>NUCLEOTIDE SEQUENCE [LARGE SCALE GENOMIC DNA]</scope>
</reference>
<accession>A0A5E4QI45</accession>
<name>A0A5E4QI45_9NEOP</name>
<evidence type="ECO:0000313" key="8">
    <source>
        <dbReference type="Proteomes" id="UP000324832"/>
    </source>
</evidence>
<dbReference type="Gene3D" id="3.50.50.60">
    <property type="entry name" value="FAD/NAD(P)-binding domain"/>
    <property type="match status" value="1"/>
</dbReference>
<evidence type="ECO:0000256" key="5">
    <source>
        <dbReference type="PIRSR" id="PIRSR000137-2"/>
    </source>
</evidence>
<dbReference type="InterPro" id="IPR000172">
    <property type="entry name" value="GMC_OxRdtase_N"/>
</dbReference>
<feature type="domain" description="Glucose-methanol-choline oxidoreductase N-terminal" evidence="6">
    <location>
        <begin position="235"/>
        <end position="249"/>
    </location>
</feature>
<keyword evidence="8" id="KW-1185">Reference proteome</keyword>
<feature type="binding site" evidence="5">
    <location>
        <position position="198"/>
    </location>
    <ligand>
        <name>FAD</name>
        <dbReference type="ChEBI" id="CHEBI:57692"/>
    </ligand>
</feature>
<dbReference type="InterPro" id="IPR036188">
    <property type="entry name" value="FAD/NAD-bd_sf"/>
</dbReference>
<comment type="similarity">
    <text evidence="2">Belongs to the GMC oxidoreductase family.</text>
</comment>
<feature type="binding site" evidence="5">
    <location>
        <position position="58"/>
    </location>
    <ligand>
        <name>FAD</name>
        <dbReference type="ChEBI" id="CHEBI:57692"/>
    </ligand>
</feature>
<dbReference type="GO" id="GO:0050660">
    <property type="term" value="F:flavin adenine dinucleotide binding"/>
    <property type="evidence" value="ECO:0007669"/>
    <property type="project" value="InterPro"/>
</dbReference>
<protein>
    <recommendedName>
        <fullName evidence="6">Glucose-methanol-choline oxidoreductase N-terminal domain-containing protein</fullName>
    </recommendedName>
</protein>
<proteinExistence type="inferred from homology"/>
<dbReference type="Gene3D" id="3.30.560.10">
    <property type="entry name" value="Glucose Oxidase, domain 3"/>
    <property type="match status" value="1"/>
</dbReference>
<dbReference type="AlphaFoldDB" id="A0A5E4QI45"/>
<evidence type="ECO:0000256" key="2">
    <source>
        <dbReference type="ARBA" id="ARBA00010790"/>
    </source>
</evidence>
<dbReference type="SUPFAM" id="SSF54373">
    <property type="entry name" value="FAD-linked reductases, C-terminal domain"/>
    <property type="match status" value="1"/>
</dbReference>
<comment type="cofactor">
    <cofactor evidence="1 5">
        <name>FAD</name>
        <dbReference type="ChEBI" id="CHEBI:57692"/>
    </cofactor>
</comment>
<dbReference type="PIRSF" id="PIRSF000137">
    <property type="entry name" value="Alcohol_oxidase"/>
    <property type="match status" value="1"/>
</dbReference>
<evidence type="ECO:0000259" key="6">
    <source>
        <dbReference type="PROSITE" id="PS00624"/>
    </source>
</evidence>
<dbReference type="Pfam" id="PF00732">
    <property type="entry name" value="GMC_oxred_N"/>
    <property type="match status" value="1"/>
</dbReference>
<dbReference type="GO" id="GO:0016614">
    <property type="term" value="F:oxidoreductase activity, acting on CH-OH group of donors"/>
    <property type="evidence" value="ECO:0007669"/>
    <property type="project" value="InterPro"/>
</dbReference>
<dbReference type="Proteomes" id="UP000324832">
    <property type="component" value="Unassembled WGS sequence"/>
</dbReference>
<evidence type="ECO:0000256" key="3">
    <source>
        <dbReference type="ARBA" id="ARBA00022630"/>
    </source>
</evidence>
<dbReference type="SUPFAM" id="SSF51905">
    <property type="entry name" value="FAD/NAD(P)-binding domain"/>
    <property type="match status" value="1"/>
</dbReference>
<keyword evidence="3" id="KW-0285">Flavoprotein</keyword>